<sequence length="303" mass="34815">MDHRLHVKQTRHSDTSFNSLIPELFPKTKDKRYSTSAEYVAFAKDVNGHSTHIEVPLDDILADLVELARGSLDLASLIKAGPVDFGIHLHALFSNDRQTFEYFIRQRLVHRWLRATWGGNSSFDHLYTKTFGMTMTRTSMVHLFGEMQWLTDLRVIDAWRLRHPQERSYSGPGRINRLDYIFVDHDLATKLSSVASYNANVHGGDHLSHTLMLSNNMPPPSKGYWRLPREFLDDFNVVKAIQEEASTFLDEMNSNPDRNHGAMWYGWLKRIKSQLVKCHRQHLQAGKANLEYLLARGGGQASL</sequence>
<dbReference type="SUPFAM" id="SSF56219">
    <property type="entry name" value="DNase I-like"/>
    <property type="match status" value="1"/>
</dbReference>
<organism evidence="1">
    <name type="scientific">Aphanomyces invadans</name>
    <dbReference type="NCBI Taxonomy" id="157072"/>
    <lineage>
        <taxon>Eukaryota</taxon>
        <taxon>Sar</taxon>
        <taxon>Stramenopiles</taxon>
        <taxon>Oomycota</taxon>
        <taxon>Saprolegniomycetes</taxon>
        <taxon>Saprolegniales</taxon>
        <taxon>Verrucalvaceae</taxon>
        <taxon>Aphanomyces</taxon>
    </lineage>
</organism>
<reference evidence="1" key="1">
    <citation type="submission" date="2013-12" db="EMBL/GenBank/DDBJ databases">
        <title>The Genome Sequence of Aphanomyces invadans NJM9701.</title>
        <authorList>
            <consortium name="The Broad Institute Genomics Platform"/>
            <person name="Russ C."/>
            <person name="Tyler B."/>
            <person name="van West P."/>
            <person name="Dieguez-Uribeondo J."/>
            <person name="Young S.K."/>
            <person name="Zeng Q."/>
            <person name="Gargeya S."/>
            <person name="Fitzgerald M."/>
            <person name="Abouelleil A."/>
            <person name="Alvarado L."/>
            <person name="Chapman S.B."/>
            <person name="Gainer-Dewar J."/>
            <person name="Goldberg J."/>
            <person name="Griggs A."/>
            <person name="Gujja S."/>
            <person name="Hansen M."/>
            <person name="Howarth C."/>
            <person name="Imamovic A."/>
            <person name="Ireland A."/>
            <person name="Larimer J."/>
            <person name="McCowan C."/>
            <person name="Murphy C."/>
            <person name="Pearson M."/>
            <person name="Poon T.W."/>
            <person name="Priest M."/>
            <person name="Roberts A."/>
            <person name="Saif S."/>
            <person name="Shea T."/>
            <person name="Sykes S."/>
            <person name="Wortman J."/>
            <person name="Nusbaum C."/>
            <person name="Birren B."/>
        </authorList>
    </citation>
    <scope>NUCLEOTIDE SEQUENCE [LARGE SCALE GENOMIC DNA]</scope>
    <source>
        <strain evidence="1">NJM9701</strain>
    </source>
</reference>
<name>A0A024UK83_9STRA</name>
<gene>
    <name evidence="1" type="ORF">H310_02808</name>
</gene>
<protein>
    <submittedName>
        <fullName evidence="1">Uncharacterized protein</fullName>
    </submittedName>
</protein>
<dbReference type="VEuPathDB" id="FungiDB:H310_02808"/>
<dbReference type="EMBL" id="KI913955">
    <property type="protein sequence ID" value="ETW06590.1"/>
    <property type="molecule type" value="Genomic_DNA"/>
</dbReference>
<dbReference type="InterPro" id="IPR036691">
    <property type="entry name" value="Endo/exonu/phosph_ase_sf"/>
</dbReference>
<dbReference type="RefSeq" id="XP_008864665.1">
    <property type="nucleotide sequence ID" value="XM_008866443.1"/>
</dbReference>
<dbReference type="OrthoDB" id="78439at2759"/>
<dbReference type="Gene3D" id="3.60.10.10">
    <property type="entry name" value="Endonuclease/exonuclease/phosphatase"/>
    <property type="match status" value="1"/>
</dbReference>
<dbReference type="AlphaFoldDB" id="A0A024UK83"/>
<accession>A0A024UK83</accession>
<dbReference type="GeneID" id="20079858"/>
<proteinExistence type="predicted"/>
<evidence type="ECO:0000313" key="1">
    <source>
        <dbReference type="EMBL" id="ETW06590.1"/>
    </source>
</evidence>